<dbReference type="EMBL" id="CAJNOH010003553">
    <property type="protein sequence ID" value="CAF1340525.1"/>
    <property type="molecule type" value="Genomic_DNA"/>
</dbReference>
<reference evidence="1" key="1">
    <citation type="submission" date="2021-02" db="EMBL/GenBank/DDBJ databases">
        <authorList>
            <person name="Nowell W R."/>
        </authorList>
    </citation>
    <scope>NUCLEOTIDE SEQUENCE</scope>
</reference>
<proteinExistence type="predicted"/>
<dbReference type="EMBL" id="CAJNOL010004896">
    <property type="protein sequence ID" value="CAF1596483.1"/>
    <property type="molecule type" value="Genomic_DNA"/>
</dbReference>
<organism evidence="1 3">
    <name type="scientific">Rotaria sordida</name>
    <dbReference type="NCBI Taxonomy" id="392033"/>
    <lineage>
        <taxon>Eukaryota</taxon>
        <taxon>Metazoa</taxon>
        <taxon>Spiralia</taxon>
        <taxon>Gnathifera</taxon>
        <taxon>Rotifera</taxon>
        <taxon>Eurotatoria</taxon>
        <taxon>Bdelloidea</taxon>
        <taxon>Philodinida</taxon>
        <taxon>Philodinidae</taxon>
        <taxon>Rotaria</taxon>
    </lineage>
</organism>
<dbReference type="Proteomes" id="UP000663854">
    <property type="component" value="Unassembled WGS sequence"/>
</dbReference>
<dbReference type="Proteomes" id="UP000663870">
    <property type="component" value="Unassembled WGS sequence"/>
</dbReference>
<dbReference type="AlphaFoldDB" id="A0A815GLH5"/>
<evidence type="ECO:0000313" key="2">
    <source>
        <dbReference type="EMBL" id="CAF1596483.1"/>
    </source>
</evidence>
<protein>
    <submittedName>
        <fullName evidence="1">Uncharacterized protein</fullName>
    </submittedName>
</protein>
<comment type="caution">
    <text evidence="1">The sequence shown here is derived from an EMBL/GenBank/DDBJ whole genome shotgun (WGS) entry which is preliminary data.</text>
</comment>
<keyword evidence="4" id="KW-1185">Reference proteome</keyword>
<sequence>MFLYALPGYADRYPLDLIYFNSLQILKYLYEKRKDNIGFARFLGKILLLLSRDQQRHDTFYAIGWVRILHDMALDKNNIIYSLLASTILANLYRPIHDQPIYDEDDINDKNLDNKTVDDHLEKKIGASDIDTKQQESTFIPSWINNQVYGDKIILFSPTMYNIQQIDPDVRWYQEPIIDIIFFHSLAGSAFKTWRQEFVYREVEQPSESKTVSITDEPPTEEENDEVLKIGEETNWNKVKHGMPHFLPENETYFNQLFEDESSRLNNNHI</sequence>
<name>A0A815GLH5_9BILA</name>
<accession>A0A815GLH5</accession>
<evidence type="ECO:0000313" key="4">
    <source>
        <dbReference type="Proteomes" id="UP000663870"/>
    </source>
</evidence>
<evidence type="ECO:0000313" key="3">
    <source>
        <dbReference type="Proteomes" id="UP000663854"/>
    </source>
</evidence>
<gene>
    <name evidence="2" type="ORF">JXQ802_LOCUS47802</name>
    <name evidence="1" type="ORF">PYM288_LOCUS31868</name>
</gene>
<evidence type="ECO:0000313" key="1">
    <source>
        <dbReference type="EMBL" id="CAF1340525.1"/>
    </source>
</evidence>